<dbReference type="Pfam" id="PF00702">
    <property type="entry name" value="Hydrolase"/>
    <property type="match status" value="1"/>
</dbReference>
<dbReference type="Proteomes" id="UP000228952">
    <property type="component" value="Unassembled WGS sequence"/>
</dbReference>
<keyword evidence="1" id="KW-0479">Metal-binding</keyword>
<dbReference type="InterPro" id="IPR023214">
    <property type="entry name" value="HAD_sf"/>
</dbReference>
<dbReference type="Gene3D" id="3.40.50.1000">
    <property type="entry name" value="HAD superfamily/HAD-like"/>
    <property type="match status" value="2"/>
</dbReference>
<dbReference type="GO" id="GO:0046872">
    <property type="term" value="F:metal ion binding"/>
    <property type="evidence" value="ECO:0007669"/>
    <property type="project" value="UniProtKB-KW"/>
</dbReference>
<dbReference type="Pfam" id="PF13419">
    <property type="entry name" value="HAD_2"/>
    <property type="match status" value="1"/>
</dbReference>
<organism evidence="4 5">
    <name type="scientific">Candidatus Dojkabacteria bacterium CG_4_10_14_0_2_um_filter_Dojkabacteria_WS6_41_15</name>
    <dbReference type="NCBI Taxonomy" id="2014249"/>
    <lineage>
        <taxon>Bacteria</taxon>
        <taxon>Candidatus Dojkabacteria</taxon>
    </lineage>
</organism>
<dbReference type="AlphaFoldDB" id="A0A2M7W312"/>
<accession>A0A2M7W312</accession>
<gene>
    <name evidence="4" type="ORF">COX64_00405</name>
</gene>
<dbReference type="SFLD" id="SFLDS00003">
    <property type="entry name" value="Haloacid_Dehalogenase"/>
    <property type="match status" value="2"/>
</dbReference>
<dbReference type="InterPro" id="IPR036412">
    <property type="entry name" value="HAD-like_sf"/>
</dbReference>
<dbReference type="Gene3D" id="1.10.150.520">
    <property type="match status" value="1"/>
</dbReference>
<evidence type="ECO:0000256" key="2">
    <source>
        <dbReference type="ARBA" id="ARBA00022801"/>
    </source>
</evidence>
<name>A0A2M7W312_9BACT</name>
<dbReference type="GO" id="GO:0016791">
    <property type="term" value="F:phosphatase activity"/>
    <property type="evidence" value="ECO:0007669"/>
    <property type="project" value="TreeGrafter"/>
</dbReference>
<dbReference type="InterPro" id="IPR041492">
    <property type="entry name" value="HAD_2"/>
</dbReference>
<dbReference type="EMBL" id="PFQB01000010">
    <property type="protein sequence ID" value="PJA15699.1"/>
    <property type="molecule type" value="Genomic_DNA"/>
</dbReference>
<protein>
    <recommendedName>
        <fullName evidence="6">FCP1 homology domain-containing protein</fullName>
    </recommendedName>
</protein>
<comment type="caution">
    <text evidence="4">The sequence shown here is derived from an EMBL/GenBank/DDBJ whole genome shotgun (WGS) entry which is preliminary data.</text>
</comment>
<dbReference type="InterPro" id="IPR051400">
    <property type="entry name" value="HAD-like_hydrolase"/>
</dbReference>
<dbReference type="SFLD" id="SFLDG01129">
    <property type="entry name" value="C1.5:_HAD__Beta-PGM__Phosphata"/>
    <property type="match status" value="2"/>
</dbReference>
<sequence length="456" mass="52228">MPKLRGVLLDLDGTLANTEDYLFLYAKNQKVENLVEYKLYEYLRPILKVISWEEFIELYSRAMKEIKAELVGTAAAHSRYLYLQKTLELCGINFVPDIIQRGTDFYFDEVLRRTTLYPGVIEVLKALKYNQLKTCMVTDMPVDAQIKKIRKLGIMKYIDYLVTSEEAGADKPHQEQGLLALTKLHLRQEEVIMIGNNPKTDVELAYRLGIKSILFDPRGLYKNKKGKETHYTQDFLDVPKFLGITLQKFSRKKLLIIDFVGTLTNEKQMIADILCAFVHKDSALVSAEYQLFRQGQITEPEFWYRLGVGDIKKAHRAIDAAVTIRSSVVALLTRLKKRFTLVLLTDFPGQWGREIMKNRGIAKHFSLMIFGGDSQFTKPDSRLFGYVLSKFPDINPENATIIDDTPAALASGRDLLMQTILVENEKTIHTVFVPDSVVKNILEAEKILEKSEKLNE</sequence>
<evidence type="ECO:0000256" key="3">
    <source>
        <dbReference type="ARBA" id="ARBA00022842"/>
    </source>
</evidence>
<keyword evidence="3" id="KW-0460">Magnesium</keyword>
<proteinExistence type="predicted"/>
<evidence type="ECO:0000313" key="5">
    <source>
        <dbReference type="Proteomes" id="UP000228952"/>
    </source>
</evidence>
<evidence type="ECO:0000313" key="4">
    <source>
        <dbReference type="EMBL" id="PJA15699.1"/>
    </source>
</evidence>
<dbReference type="PANTHER" id="PTHR46470">
    <property type="entry name" value="N-ACYLNEURAMINATE-9-PHOSPHATASE"/>
    <property type="match status" value="1"/>
</dbReference>
<evidence type="ECO:0008006" key="6">
    <source>
        <dbReference type="Google" id="ProtNLM"/>
    </source>
</evidence>
<dbReference type="SUPFAM" id="SSF56784">
    <property type="entry name" value="HAD-like"/>
    <property type="match status" value="2"/>
</dbReference>
<reference evidence="5" key="1">
    <citation type="submission" date="2017-09" db="EMBL/GenBank/DDBJ databases">
        <title>Depth-based differentiation of microbial function through sediment-hosted aquifers and enrichment of novel symbionts in the deep terrestrial subsurface.</title>
        <authorList>
            <person name="Probst A.J."/>
            <person name="Ladd B."/>
            <person name="Jarett J.K."/>
            <person name="Geller-Mcgrath D.E."/>
            <person name="Sieber C.M.K."/>
            <person name="Emerson J.B."/>
            <person name="Anantharaman K."/>
            <person name="Thomas B.C."/>
            <person name="Malmstrom R."/>
            <person name="Stieglmeier M."/>
            <person name="Klingl A."/>
            <person name="Woyke T."/>
            <person name="Ryan C.M."/>
            <person name="Banfield J.F."/>
        </authorList>
    </citation>
    <scope>NUCLEOTIDE SEQUENCE [LARGE SCALE GENOMIC DNA]</scope>
</reference>
<dbReference type="PANTHER" id="PTHR46470:SF2">
    <property type="entry name" value="GLYCERALDEHYDE 3-PHOSPHATE PHOSPHATASE"/>
    <property type="match status" value="1"/>
</dbReference>
<evidence type="ECO:0000256" key="1">
    <source>
        <dbReference type="ARBA" id="ARBA00022723"/>
    </source>
</evidence>
<keyword evidence="2" id="KW-0378">Hydrolase</keyword>